<evidence type="ECO:0000313" key="2">
    <source>
        <dbReference type="Proteomes" id="UP001066276"/>
    </source>
</evidence>
<keyword evidence="2" id="KW-1185">Reference proteome</keyword>
<reference evidence="1" key="1">
    <citation type="journal article" date="2022" name="bioRxiv">
        <title>Sequencing and chromosome-scale assembly of the giantPleurodeles waltlgenome.</title>
        <authorList>
            <person name="Brown T."/>
            <person name="Elewa A."/>
            <person name="Iarovenko S."/>
            <person name="Subramanian E."/>
            <person name="Araus A.J."/>
            <person name="Petzold A."/>
            <person name="Susuki M."/>
            <person name="Suzuki K.-i.T."/>
            <person name="Hayashi T."/>
            <person name="Toyoda A."/>
            <person name="Oliveira C."/>
            <person name="Osipova E."/>
            <person name="Leigh N.D."/>
            <person name="Simon A."/>
            <person name="Yun M.H."/>
        </authorList>
    </citation>
    <scope>NUCLEOTIDE SEQUENCE</scope>
    <source>
        <strain evidence="1">20211129_DDA</strain>
        <tissue evidence="1">Liver</tissue>
    </source>
</reference>
<sequence length="82" mass="9157">MAIGGRWQRLRQPRVLGCTASRTSRVSRVFWLPAQPKAATQEPGTGARREAEAWPKVRLRLRNEDVGGYWLPAESRNPGASS</sequence>
<name>A0AAV7RJB8_PLEWA</name>
<proteinExistence type="predicted"/>
<gene>
    <name evidence="1" type="ORF">NDU88_003835</name>
</gene>
<dbReference type="AlphaFoldDB" id="A0AAV7RJB8"/>
<dbReference type="EMBL" id="JANPWB010000009">
    <property type="protein sequence ID" value="KAJ1151048.1"/>
    <property type="molecule type" value="Genomic_DNA"/>
</dbReference>
<dbReference type="Proteomes" id="UP001066276">
    <property type="component" value="Chromosome 5"/>
</dbReference>
<organism evidence="1 2">
    <name type="scientific">Pleurodeles waltl</name>
    <name type="common">Iberian ribbed newt</name>
    <dbReference type="NCBI Taxonomy" id="8319"/>
    <lineage>
        <taxon>Eukaryota</taxon>
        <taxon>Metazoa</taxon>
        <taxon>Chordata</taxon>
        <taxon>Craniata</taxon>
        <taxon>Vertebrata</taxon>
        <taxon>Euteleostomi</taxon>
        <taxon>Amphibia</taxon>
        <taxon>Batrachia</taxon>
        <taxon>Caudata</taxon>
        <taxon>Salamandroidea</taxon>
        <taxon>Salamandridae</taxon>
        <taxon>Pleurodelinae</taxon>
        <taxon>Pleurodeles</taxon>
    </lineage>
</organism>
<comment type="caution">
    <text evidence="1">The sequence shown here is derived from an EMBL/GenBank/DDBJ whole genome shotgun (WGS) entry which is preliminary data.</text>
</comment>
<protein>
    <submittedName>
        <fullName evidence="1">Uncharacterized protein</fullName>
    </submittedName>
</protein>
<evidence type="ECO:0000313" key="1">
    <source>
        <dbReference type="EMBL" id="KAJ1151048.1"/>
    </source>
</evidence>
<accession>A0AAV7RJB8</accession>